<reference evidence="1" key="1">
    <citation type="submission" date="2018-02" db="EMBL/GenBank/DDBJ databases">
        <title>Rhizophora mucronata_Transcriptome.</title>
        <authorList>
            <person name="Meera S.P."/>
            <person name="Sreeshan A."/>
            <person name="Augustine A."/>
        </authorList>
    </citation>
    <scope>NUCLEOTIDE SEQUENCE</scope>
    <source>
        <tissue evidence="1">Leaf</tissue>
    </source>
</reference>
<organism evidence="1">
    <name type="scientific">Rhizophora mucronata</name>
    <name type="common">Asiatic mangrove</name>
    <dbReference type="NCBI Taxonomy" id="61149"/>
    <lineage>
        <taxon>Eukaryota</taxon>
        <taxon>Viridiplantae</taxon>
        <taxon>Streptophyta</taxon>
        <taxon>Embryophyta</taxon>
        <taxon>Tracheophyta</taxon>
        <taxon>Spermatophyta</taxon>
        <taxon>Magnoliopsida</taxon>
        <taxon>eudicotyledons</taxon>
        <taxon>Gunneridae</taxon>
        <taxon>Pentapetalae</taxon>
        <taxon>rosids</taxon>
        <taxon>fabids</taxon>
        <taxon>Malpighiales</taxon>
        <taxon>Rhizophoraceae</taxon>
        <taxon>Rhizophora</taxon>
    </lineage>
</organism>
<evidence type="ECO:0000313" key="1">
    <source>
        <dbReference type="EMBL" id="MBX73658.1"/>
    </source>
</evidence>
<proteinExistence type="predicted"/>
<name>A0A2P2R367_RHIMU</name>
<accession>A0A2P2R367</accession>
<dbReference type="AlphaFoldDB" id="A0A2P2R367"/>
<dbReference type="EMBL" id="GGEC01093174">
    <property type="protein sequence ID" value="MBX73658.1"/>
    <property type="molecule type" value="Transcribed_RNA"/>
</dbReference>
<protein>
    <submittedName>
        <fullName evidence="1">Uncharacterized protein</fullName>
    </submittedName>
</protein>
<sequence>MKMLLFHRPEKKVDMQA</sequence>